<keyword evidence="8" id="KW-1185">Reference proteome</keyword>
<feature type="transmembrane region" description="Helical" evidence="5">
    <location>
        <begin position="214"/>
        <end position="233"/>
    </location>
</feature>
<evidence type="ECO:0000256" key="5">
    <source>
        <dbReference type="SAM" id="Phobius"/>
    </source>
</evidence>
<feature type="transmembrane region" description="Helical" evidence="5">
    <location>
        <begin position="245"/>
        <end position="264"/>
    </location>
</feature>
<organism evidence="7 8">
    <name type="scientific">Rheinheimera riviphila</name>
    <dbReference type="NCBI Taxonomy" id="1834037"/>
    <lineage>
        <taxon>Bacteria</taxon>
        <taxon>Pseudomonadati</taxon>
        <taxon>Pseudomonadota</taxon>
        <taxon>Gammaproteobacteria</taxon>
        <taxon>Chromatiales</taxon>
        <taxon>Chromatiaceae</taxon>
        <taxon>Rheinheimera</taxon>
    </lineage>
</organism>
<keyword evidence="2 5" id="KW-0812">Transmembrane</keyword>
<dbReference type="GO" id="GO:0016020">
    <property type="term" value="C:membrane"/>
    <property type="evidence" value="ECO:0007669"/>
    <property type="project" value="UniProtKB-SubCell"/>
</dbReference>
<evidence type="ECO:0000256" key="1">
    <source>
        <dbReference type="ARBA" id="ARBA00004141"/>
    </source>
</evidence>
<evidence type="ECO:0000313" key="7">
    <source>
        <dbReference type="EMBL" id="RVU37421.1"/>
    </source>
</evidence>
<dbReference type="PANTHER" id="PTHR22911">
    <property type="entry name" value="ACYL-MALONYL CONDENSING ENZYME-RELATED"/>
    <property type="match status" value="1"/>
</dbReference>
<comment type="caution">
    <text evidence="7">The sequence shown here is derived from an EMBL/GenBank/DDBJ whole genome shotgun (WGS) entry which is preliminary data.</text>
</comment>
<dbReference type="InterPro" id="IPR000620">
    <property type="entry name" value="EamA_dom"/>
</dbReference>
<feature type="domain" description="EamA" evidence="6">
    <location>
        <begin position="17"/>
        <end position="146"/>
    </location>
</feature>
<accession>A0A437QSD8</accession>
<dbReference type="SUPFAM" id="SSF103481">
    <property type="entry name" value="Multidrug resistance efflux transporter EmrE"/>
    <property type="match status" value="2"/>
</dbReference>
<comment type="subcellular location">
    <subcellularLocation>
        <location evidence="1">Membrane</location>
        <topology evidence="1">Multi-pass membrane protein</topology>
    </subcellularLocation>
</comment>
<keyword evidence="3 5" id="KW-1133">Transmembrane helix</keyword>
<evidence type="ECO:0000259" key="6">
    <source>
        <dbReference type="Pfam" id="PF00892"/>
    </source>
</evidence>
<dbReference type="AlphaFoldDB" id="A0A437QSD8"/>
<evidence type="ECO:0000256" key="3">
    <source>
        <dbReference type="ARBA" id="ARBA00022989"/>
    </source>
</evidence>
<evidence type="ECO:0000256" key="4">
    <source>
        <dbReference type="ARBA" id="ARBA00023136"/>
    </source>
</evidence>
<evidence type="ECO:0000256" key="2">
    <source>
        <dbReference type="ARBA" id="ARBA00022692"/>
    </source>
</evidence>
<evidence type="ECO:0000313" key="8">
    <source>
        <dbReference type="Proteomes" id="UP000283077"/>
    </source>
</evidence>
<feature type="domain" description="EamA" evidence="6">
    <location>
        <begin position="158"/>
        <end position="284"/>
    </location>
</feature>
<proteinExistence type="predicted"/>
<reference evidence="7 8" key="1">
    <citation type="submission" date="2019-01" db="EMBL/GenBank/DDBJ databases">
        <authorList>
            <person name="Chen W.-M."/>
        </authorList>
    </citation>
    <scope>NUCLEOTIDE SEQUENCE [LARGE SCALE GENOMIC DNA]</scope>
    <source>
        <strain evidence="7 8">KYPC3</strain>
    </source>
</reference>
<feature type="transmembrane region" description="Helical" evidence="5">
    <location>
        <begin position="156"/>
        <end position="176"/>
    </location>
</feature>
<feature type="transmembrane region" description="Helical" evidence="5">
    <location>
        <begin position="131"/>
        <end position="150"/>
    </location>
</feature>
<dbReference type="PANTHER" id="PTHR22911:SF6">
    <property type="entry name" value="SOLUTE CARRIER FAMILY 35 MEMBER G1"/>
    <property type="match status" value="1"/>
</dbReference>
<protein>
    <submittedName>
        <fullName evidence="7">DMT family transporter</fullName>
    </submittedName>
</protein>
<feature type="transmembrane region" description="Helical" evidence="5">
    <location>
        <begin position="188"/>
        <end position="208"/>
    </location>
</feature>
<feature type="transmembrane region" description="Helical" evidence="5">
    <location>
        <begin position="45"/>
        <end position="64"/>
    </location>
</feature>
<feature type="transmembrane region" description="Helical" evidence="5">
    <location>
        <begin position="76"/>
        <end position="97"/>
    </location>
</feature>
<gene>
    <name evidence="7" type="ORF">EOE67_10775</name>
</gene>
<dbReference type="InterPro" id="IPR037185">
    <property type="entry name" value="EmrE-like"/>
</dbReference>
<sequence>MPIKIPVINTIKPLYAAALLLLLAEACFAGIGALVKLTSASASEAQVVFFRNFFALLVMLPWIISQGVQILKTKRWYLHLSRATTGIISMYCFFYVISQLPLAQAMLVLLLSPFVVPIIARFWLNERPSRLTLFAIVLGFVGVFIAIPLGGQAGSLVILLLGLLSAVLVAVTKTTIRYMSDTEPAARTVFYFSLLTAIISFVPVPFYWNPLPAVAWWAFAGMGLLAAVGQMAMTKAYALAPASDIGMWTYSSIIFAGLFGYVFWQEPVTMAWFGGVLIIFYAGYITTRQRLL</sequence>
<dbReference type="Pfam" id="PF00892">
    <property type="entry name" value="EamA"/>
    <property type="match status" value="2"/>
</dbReference>
<dbReference type="Proteomes" id="UP000283077">
    <property type="component" value="Unassembled WGS sequence"/>
</dbReference>
<dbReference type="EMBL" id="SACS01000010">
    <property type="protein sequence ID" value="RVU37421.1"/>
    <property type="molecule type" value="Genomic_DNA"/>
</dbReference>
<feature type="transmembrane region" description="Helical" evidence="5">
    <location>
        <begin position="270"/>
        <end position="287"/>
    </location>
</feature>
<dbReference type="OrthoDB" id="148351at2"/>
<name>A0A437QSD8_9GAMM</name>
<feature type="transmembrane region" description="Helical" evidence="5">
    <location>
        <begin position="103"/>
        <end position="124"/>
    </location>
</feature>
<keyword evidence="4 5" id="KW-0472">Membrane</keyword>